<feature type="region of interest" description="Disordered" evidence="1">
    <location>
        <begin position="1"/>
        <end position="137"/>
    </location>
</feature>
<name>A0A160TG90_9ZZZZ</name>
<feature type="region of interest" description="Disordered" evidence="1">
    <location>
        <begin position="162"/>
        <end position="184"/>
    </location>
</feature>
<evidence type="ECO:0008006" key="3">
    <source>
        <dbReference type="Google" id="ProtNLM"/>
    </source>
</evidence>
<reference evidence="2" key="1">
    <citation type="submission" date="2015-10" db="EMBL/GenBank/DDBJ databases">
        <authorList>
            <person name="Gilbert D.G."/>
        </authorList>
    </citation>
    <scope>NUCLEOTIDE SEQUENCE</scope>
</reference>
<dbReference type="InterPro" id="IPR018684">
    <property type="entry name" value="DUF2171"/>
</dbReference>
<dbReference type="AlphaFoldDB" id="A0A160TG90"/>
<dbReference type="Pfam" id="PF09939">
    <property type="entry name" value="DUF2171"/>
    <property type="match status" value="1"/>
</dbReference>
<feature type="region of interest" description="Disordered" evidence="1">
    <location>
        <begin position="313"/>
        <end position="332"/>
    </location>
</feature>
<evidence type="ECO:0000313" key="2">
    <source>
        <dbReference type="EMBL" id="CUS43800.1"/>
    </source>
</evidence>
<dbReference type="NCBIfam" id="NF033157">
    <property type="entry name" value="SWFGD_domain"/>
    <property type="match status" value="1"/>
</dbReference>
<accession>A0A160TG90</accession>
<feature type="compositionally biased region" description="Polar residues" evidence="1">
    <location>
        <begin position="8"/>
        <end position="22"/>
    </location>
</feature>
<protein>
    <recommendedName>
        <fullName evidence="3">DUF2171 domain-containing protein</fullName>
    </recommendedName>
</protein>
<proteinExistence type="predicted"/>
<feature type="compositionally biased region" description="Basic and acidic residues" evidence="1">
    <location>
        <begin position="49"/>
        <end position="63"/>
    </location>
</feature>
<evidence type="ECO:0000256" key="1">
    <source>
        <dbReference type="SAM" id="MobiDB-lite"/>
    </source>
</evidence>
<feature type="compositionally biased region" description="Basic and acidic residues" evidence="1">
    <location>
        <begin position="103"/>
        <end position="137"/>
    </location>
</feature>
<dbReference type="EMBL" id="CZQE01000085">
    <property type="protein sequence ID" value="CUS43800.1"/>
    <property type="molecule type" value="Genomic_DNA"/>
</dbReference>
<gene>
    <name evidence="2" type="ORF">MGWOODY_Smn977</name>
</gene>
<organism evidence="2">
    <name type="scientific">hydrothermal vent metagenome</name>
    <dbReference type="NCBI Taxonomy" id="652676"/>
    <lineage>
        <taxon>unclassified sequences</taxon>
        <taxon>metagenomes</taxon>
        <taxon>ecological metagenomes</taxon>
    </lineage>
</organism>
<feature type="compositionally biased region" description="Basic and acidic residues" evidence="1">
    <location>
        <begin position="162"/>
        <end position="172"/>
    </location>
</feature>
<dbReference type="InterPro" id="IPR047800">
    <property type="entry name" value="SWFGD_dom"/>
</dbReference>
<sequence>MDNGRYLRNTNPQADYSDSAEGNYTRDYGSGQDYTYSSAREYQAAGELGRGRGRDFGQRDYGPRDYGNSGYAYRDQRSLGQGQRRYTRDAGFQGDYRGSYGADGHRFTETGDRDHGRPDAYDHRRDRGRPEGYDYQDRDFFSRAGDEVRSWFGDEEAERRRELDSRYDERHGGGRGHSPYARDDDYHSWRRSQIDALDRDYDEYRRENRSKFENEFGSWRTERQTQRSALSKVAEHMEVLGSDGEHVGTVDKVRGDRIILTKSDADAGGRHHSIPSRWIDLVDDKVKIRKTAEDAKAHWRDEERNGAFFNENRAEDAGKGPHILNRSFSGTY</sequence>